<evidence type="ECO:0000256" key="1">
    <source>
        <dbReference type="ARBA" id="ARBA00022679"/>
    </source>
</evidence>
<dbReference type="SUPFAM" id="SSF53756">
    <property type="entry name" value="UDP-Glycosyltransferase/glycogen phosphorylase"/>
    <property type="match status" value="1"/>
</dbReference>
<evidence type="ECO:0000259" key="2">
    <source>
        <dbReference type="Pfam" id="PF00534"/>
    </source>
</evidence>
<dbReference type="PANTHER" id="PTHR46401:SF2">
    <property type="entry name" value="GLYCOSYLTRANSFERASE WBBK-RELATED"/>
    <property type="match status" value="1"/>
</dbReference>
<dbReference type="InterPro" id="IPR001296">
    <property type="entry name" value="Glyco_trans_1"/>
</dbReference>
<accession>A0AAN0LLP3</accession>
<gene>
    <name evidence="3" type="ORF">QYQ95_13920</name>
</gene>
<dbReference type="Proteomes" id="UP001441914">
    <property type="component" value="Chromosome 1"/>
</dbReference>
<dbReference type="AlphaFoldDB" id="A0AAN0LLP3"/>
<protein>
    <submittedName>
        <fullName evidence="3">Glycosyltransferase</fullName>
        <ecNumber evidence="3">2.4.-.-</ecNumber>
    </submittedName>
</protein>
<dbReference type="Pfam" id="PF00534">
    <property type="entry name" value="Glycos_transf_1"/>
    <property type="match status" value="1"/>
</dbReference>
<dbReference type="GO" id="GO:0016757">
    <property type="term" value="F:glycosyltransferase activity"/>
    <property type="evidence" value="ECO:0007669"/>
    <property type="project" value="UniProtKB-KW"/>
</dbReference>
<name>A0AAN0LLP3_9VIBR</name>
<dbReference type="PANTHER" id="PTHR46401">
    <property type="entry name" value="GLYCOSYLTRANSFERASE WBBK-RELATED"/>
    <property type="match status" value="1"/>
</dbReference>
<evidence type="ECO:0000313" key="4">
    <source>
        <dbReference type="Proteomes" id="UP001441914"/>
    </source>
</evidence>
<dbReference type="EC" id="2.4.-.-" evidence="3"/>
<dbReference type="GO" id="GO:0009103">
    <property type="term" value="P:lipopolysaccharide biosynthetic process"/>
    <property type="evidence" value="ECO:0007669"/>
    <property type="project" value="TreeGrafter"/>
</dbReference>
<dbReference type="RefSeq" id="WP_016801061.1">
    <property type="nucleotide sequence ID" value="NZ_AIDR02000027.1"/>
</dbReference>
<keyword evidence="4" id="KW-1185">Reference proteome</keyword>
<reference evidence="3 4" key="1">
    <citation type="journal article" date="2024" name="Elife">
        <title>Polysaccharide breakdown products drive degradation-dispersal cycles of foraging bacteria through changes in metabolism and motility.</title>
        <authorList>
            <person name="Stubbusch A.K."/>
            <person name="Keegstra J.M."/>
            <person name="Schwartzman J."/>
            <person name="Pontrelli S."/>
            <person name="Clerc E.E."/>
            <person name="Stocker R."/>
            <person name="Magnabosco C."/>
            <person name="Schubert O.T."/>
            <person name="Ackermann M."/>
            <person name="D'Souza G.G."/>
        </authorList>
    </citation>
    <scope>NUCLEOTIDE SEQUENCE [LARGE SCALE GENOMIC DNA]</scope>
    <source>
        <strain evidence="3 4">ZF270</strain>
    </source>
</reference>
<proteinExistence type="predicted"/>
<feature type="domain" description="Glycosyl transferase family 1" evidence="2">
    <location>
        <begin position="191"/>
        <end position="348"/>
    </location>
</feature>
<dbReference type="EMBL" id="CP135176">
    <property type="protein sequence ID" value="WZS85521.1"/>
    <property type="molecule type" value="Genomic_DNA"/>
</dbReference>
<keyword evidence="3" id="KW-0328">Glycosyltransferase</keyword>
<sequence length="372" mass="42062">MKKILINASNLHVGGGVQVASSFIFELSLIIKKDPIAYSHYKISVFLSDCVLDNIPSDCDISVFDTFEVINIFGINQCKKYIVEKFSKYNVVFTVFGPLYFNIKGTKTITGFAQAWIAYPNNLAFNRLPFATKLKSKVIYFLKEFFFKKSDILVVEAGHVKRALIDKGYDSGRIHVVQNTVSSVYHYPFTWKKIKHSKSDKFTLGFIGRGYSHKNLSILKNVNNILVNQYNSYCDFLFTLSDKEMEEHGFSKLENFHSIGPINIEQCPAFYQEIDALIFPSLLECFSVTPIEAMEMKKLVIASDLPFVADVCKNAARYFDPDSAESIAYAIYSAMSNPDENEKIVEQASSIISNSPTAEDRAVGYLNIILNN</sequence>
<keyword evidence="1 3" id="KW-0808">Transferase</keyword>
<evidence type="ECO:0000313" key="3">
    <source>
        <dbReference type="EMBL" id="WZS85521.1"/>
    </source>
</evidence>
<organism evidence="3 4">
    <name type="scientific">Vibrio cyclitrophicus ZF270</name>
    <dbReference type="NCBI Taxonomy" id="1136176"/>
    <lineage>
        <taxon>Bacteria</taxon>
        <taxon>Pseudomonadati</taxon>
        <taxon>Pseudomonadota</taxon>
        <taxon>Gammaproteobacteria</taxon>
        <taxon>Vibrionales</taxon>
        <taxon>Vibrionaceae</taxon>
        <taxon>Vibrio</taxon>
    </lineage>
</organism>
<dbReference type="Gene3D" id="3.40.50.2000">
    <property type="entry name" value="Glycogen Phosphorylase B"/>
    <property type="match status" value="2"/>
</dbReference>